<dbReference type="CDD" id="cd00865">
    <property type="entry name" value="PEBP_bact_arch"/>
    <property type="match status" value="1"/>
</dbReference>
<dbReference type="Gene3D" id="3.90.280.10">
    <property type="entry name" value="PEBP-like"/>
    <property type="match status" value="1"/>
</dbReference>
<dbReference type="RefSeq" id="WP_086991990.1">
    <property type="nucleotide sequence ID" value="NZ_FUHU01000035.1"/>
</dbReference>
<proteinExistence type="inferred from homology"/>
<sequence>MNTTPRDPFDGIDGGVDLALTSEDFADGQKLPLESTAEFVGKGGKDVSPQLSWGEVPEGTKSIMITCYDPDAPTQAGWWHWTVVNLPADLRSLARGASVDLPAGATTLKHDGGGAGYLGSAPPEGHGPHRYFFAVHALDIEIEADADTSPINANFQAFGHVIGRGVLVGIWEN</sequence>
<dbReference type="GeneID" id="303173120"/>
<accession>A0A1R4G090</accession>
<dbReference type="AlphaFoldDB" id="A0A1R4G090"/>
<organism evidence="2 3">
    <name type="scientific">Agrococcus casei LMG 22410</name>
    <dbReference type="NCBI Taxonomy" id="1255656"/>
    <lineage>
        <taxon>Bacteria</taxon>
        <taxon>Bacillati</taxon>
        <taxon>Actinomycetota</taxon>
        <taxon>Actinomycetes</taxon>
        <taxon>Micrococcales</taxon>
        <taxon>Microbacteriaceae</taxon>
        <taxon>Agrococcus</taxon>
    </lineage>
</organism>
<dbReference type="PANTHER" id="PTHR30289:SF1">
    <property type="entry name" value="PEBP (PHOSPHATIDYLETHANOLAMINE-BINDING PROTEIN) FAMILY PROTEIN"/>
    <property type="match status" value="1"/>
</dbReference>
<dbReference type="InterPro" id="IPR005247">
    <property type="entry name" value="YbhB_YbcL/LppC-like"/>
</dbReference>
<dbReference type="Pfam" id="PF01161">
    <property type="entry name" value="PBP"/>
    <property type="match status" value="1"/>
</dbReference>
<dbReference type="InterPro" id="IPR008914">
    <property type="entry name" value="PEBP"/>
</dbReference>
<dbReference type="Proteomes" id="UP000195787">
    <property type="component" value="Unassembled WGS sequence"/>
</dbReference>
<name>A0A1R4G090_9MICO</name>
<gene>
    <name evidence="2" type="ORF">CZ674_07820</name>
</gene>
<dbReference type="PANTHER" id="PTHR30289">
    <property type="entry name" value="UNCHARACTERIZED PROTEIN YBCL-RELATED"/>
    <property type="match status" value="1"/>
</dbReference>
<dbReference type="SUPFAM" id="SSF49777">
    <property type="entry name" value="PEBP-like"/>
    <property type="match status" value="1"/>
</dbReference>
<evidence type="ECO:0000313" key="2">
    <source>
        <dbReference type="EMBL" id="SJM61596.1"/>
    </source>
</evidence>
<protein>
    <submittedName>
        <fullName evidence="2">Phospholipid-binding protein</fullName>
    </submittedName>
</protein>
<dbReference type="EMBL" id="FUHU01000035">
    <property type="protein sequence ID" value="SJM61596.1"/>
    <property type="molecule type" value="Genomic_DNA"/>
</dbReference>
<evidence type="ECO:0000256" key="1">
    <source>
        <dbReference type="ARBA" id="ARBA00007120"/>
    </source>
</evidence>
<evidence type="ECO:0000313" key="3">
    <source>
        <dbReference type="Proteomes" id="UP000195787"/>
    </source>
</evidence>
<keyword evidence="3" id="KW-1185">Reference proteome</keyword>
<dbReference type="OrthoDB" id="9797506at2"/>
<comment type="similarity">
    <text evidence="1">Belongs to the UPF0098 family.</text>
</comment>
<reference evidence="2 3" key="1">
    <citation type="submission" date="2017-02" db="EMBL/GenBank/DDBJ databases">
        <authorList>
            <person name="Peterson S.W."/>
        </authorList>
    </citation>
    <scope>NUCLEOTIDE SEQUENCE [LARGE SCALE GENOMIC DNA]</scope>
    <source>
        <strain evidence="2 3">LMG 22410</strain>
    </source>
</reference>
<dbReference type="InterPro" id="IPR036610">
    <property type="entry name" value="PEBP-like_sf"/>
</dbReference>
<dbReference type="NCBIfam" id="TIGR00481">
    <property type="entry name" value="YbhB/YbcL family Raf kinase inhibitor-like protein"/>
    <property type="match status" value="1"/>
</dbReference>